<keyword evidence="4" id="KW-1185">Reference proteome</keyword>
<sequence>MLFKFPKPDLKKPQRKGWPDPELARALAPLDQKVMQRYWLESARLALLWGIAAAVALLALSRLWLFSAFIAAGLGAAVTLLVAGLRIFLRPDALTLVNVADLTGLNGSAVTAYRLLEKGPGDAWALAAKNDSVTDCKEMSPALATGYAVARRKSWGGVALLAAMLLAYTFLPNPLASYWMSVRQEREALKLAAEEARHAVELVKDVKIKGNNVLTNDVKKQLESLPRDIKNSGDRQEAADKLEMARWQLDQARAVMGTTAKKDLERLAADWGNMSGKEWQGLSGAIQKGDPEAIDRAVQALEQAMQKTGDGERKQMAAALYSGAGAVSDRNLQQALKDAADAALDTEQKSEGTSGTAAGQEDSGLAAAAGALSGALANAAQTAGAGAALGSASASMASLASGLAGGGVSGNTGLASAGSGAMSGAGGAAAASGAASDADSSGSGAGDGSGTGGDGDGGSGQGGQNGAGSGNSGNGSGTGSGGQGGGGSGAGRTGGGLNMVYTPFLPGEGEKSQVAGQVRQGESGNEVSLESSPTTLGALRPYQEVYGQYMAEAHESISRAPLPPEMENLVWRYFSSLGDGTAE</sequence>
<feature type="region of interest" description="Disordered" evidence="1">
    <location>
        <begin position="339"/>
        <end position="361"/>
    </location>
</feature>
<evidence type="ECO:0000313" key="3">
    <source>
        <dbReference type="EMBL" id="SFG55916.1"/>
    </source>
</evidence>
<feature type="region of interest" description="Disordered" evidence="1">
    <location>
        <begin position="418"/>
        <end position="512"/>
    </location>
</feature>
<gene>
    <name evidence="3" type="ORF">SAMN05660649_01988</name>
</gene>
<name>A0A1I2T0F7_9FIRM</name>
<evidence type="ECO:0000256" key="2">
    <source>
        <dbReference type="SAM" id="Phobius"/>
    </source>
</evidence>
<feature type="transmembrane region" description="Helical" evidence="2">
    <location>
        <begin position="42"/>
        <end position="60"/>
    </location>
</feature>
<keyword evidence="2" id="KW-0472">Membrane</keyword>
<keyword evidence="2" id="KW-0812">Transmembrane</keyword>
<evidence type="ECO:0000313" key="4">
    <source>
        <dbReference type="Proteomes" id="UP000199337"/>
    </source>
</evidence>
<reference evidence="4" key="1">
    <citation type="submission" date="2016-10" db="EMBL/GenBank/DDBJ databases">
        <authorList>
            <person name="Varghese N."/>
            <person name="Submissions S."/>
        </authorList>
    </citation>
    <scope>NUCLEOTIDE SEQUENCE [LARGE SCALE GENOMIC DNA]</scope>
    <source>
        <strain evidence="4">DSM 17038</strain>
    </source>
</reference>
<evidence type="ECO:0000256" key="1">
    <source>
        <dbReference type="SAM" id="MobiDB-lite"/>
    </source>
</evidence>
<dbReference type="Proteomes" id="UP000199337">
    <property type="component" value="Unassembled WGS sequence"/>
</dbReference>
<dbReference type="RefSeq" id="WP_092471178.1">
    <property type="nucleotide sequence ID" value="NZ_FOOX01000006.1"/>
</dbReference>
<protein>
    <submittedName>
        <fullName evidence="3">Uncharacterized protein</fullName>
    </submittedName>
</protein>
<keyword evidence="2" id="KW-1133">Transmembrane helix</keyword>
<dbReference type="OrthoDB" id="1715639at2"/>
<proteinExistence type="predicted"/>
<dbReference type="STRING" id="341036.SAMN05660649_01988"/>
<dbReference type="AlphaFoldDB" id="A0A1I2T0F7"/>
<accession>A0A1I2T0F7</accession>
<feature type="transmembrane region" description="Helical" evidence="2">
    <location>
        <begin position="66"/>
        <end position="89"/>
    </location>
</feature>
<feature type="transmembrane region" description="Helical" evidence="2">
    <location>
        <begin position="158"/>
        <end position="180"/>
    </location>
</feature>
<feature type="compositionally biased region" description="Gly residues" evidence="1">
    <location>
        <begin position="443"/>
        <end position="497"/>
    </location>
</feature>
<dbReference type="EMBL" id="FOOX01000006">
    <property type="protein sequence ID" value="SFG55916.1"/>
    <property type="molecule type" value="Genomic_DNA"/>
</dbReference>
<feature type="compositionally biased region" description="Low complexity" evidence="1">
    <location>
        <begin position="428"/>
        <end position="442"/>
    </location>
</feature>
<organism evidence="3 4">
    <name type="scientific">Desulfotruncus arcticus DSM 17038</name>
    <dbReference type="NCBI Taxonomy" id="1121424"/>
    <lineage>
        <taxon>Bacteria</taxon>
        <taxon>Bacillati</taxon>
        <taxon>Bacillota</taxon>
        <taxon>Clostridia</taxon>
        <taxon>Eubacteriales</taxon>
        <taxon>Desulfallaceae</taxon>
        <taxon>Desulfotruncus</taxon>
    </lineage>
</organism>